<accession>A0ABZ0HZF4</accession>
<dbReference type="Pfam" id="PF01156">
    <property type="entry name" value="IU_nuc_hydro"/>
    <property type="match status" value="1"/>
</dbReference>
<keyword evidence="2" id="KW-0326">Glycosidase</keyword>
<dbReference type="Proteomes" id="UP001626537">
    <property type="component" value="Chromosome"/>
</dbReference>
<keyword evidence="1 5" id="KW-0378">Hydrolase</keyword>
<evidence type="ECO:0000313" key="5">
    <source>
        <dbReference type="EMBL" id="WOJ92177.1"/>
    </source>
</evidence>
<dbReference type="PANTHER" id="PTHR12304">
    <property type="entry name" value="INOSINE-URIDINE PREFERRING NUCLEOSIDE HYDROLASE"/>
    <property type="match status" value="1"/>
</dbReference>
<feature type="chain" id="PRO_5047274457" evidence="3">
    <location>
        <begin position="25"/>
        <end position="323"/>
    </location>
</feature>
<evidence type="ECO:0000256" key="3">
    <source>
        <dbReference type="SAM" id="SignalP"/>
    </source>
</evidence>
<dbReference type="RefSeq" id="WP_407346759.1">
    <property type="nucleotide sequence ID" value="NZ_CP136864.1"/>
</dbReference>
<organism evidence="5 6">
    <name type="scientific">Congregibacter variabilis</name>
    <dbReference type="NCBI Taxonomy" id="3081200"/>
    <lineage>
        <taxon>Bacteria</taxon>
        <taxon>Pseudomonadati</taxon>
        <taxon>Pseudomonadota</taxon>
        <taxon>Gammaproteobacteria</taxon>
        <taxon>Cellvibrionales</taxon>
        <taxon>Halieaceae</taxon>
        <taxon>Congregibacter</taxon>
    </lineage>
</organism>
<evidence type="ECO:0000313" key="6">
    <source>
        <dbReference type="Proteomes" id="UP001626537"/>
    </source>
</evidence>
<dbReference type="InterPro" id="IPR023186">
    <property type="entry name" value="IUNH"/>
</dbReference>
<keyword evidence="6" id="KW-1185">Reference proteome</keyword>
<evidence type="ECO:0000259" key="4">
    <source>
        <dbReference type="Pfam" id="PF01156"/>
    </source>
</evidence>
<dbReference type="InterPro" id="IPR036452">
    <property type="entry name" value="Ribo_hydro-like"/>
</dbReference>
<evidence type="ECO:0000256" key="1">
    <source>
        <dbReference type="ARBA" id="ARBA00022801"/>
    </source>
</evidence>
<dbReference type="InterPro" id="IPR001910">
    <property type="entry name" value="Inosine/uridine_hydrolase_dom"/>
</dbReference>
<evidence type="ECO:0000256" key="2">
    <source>
        <dbReference type="ARBA" id="ARBA00023295"/>
    </source>
</evidence>
<proteinExistence type="predicted"/>
<keyword evidence="3" id="KW-0732">Signal</keyword>
<feature type="domain" description="Inosine/uridine-preferring nucleoside hydrolase" evidence="4">
    <location>
        <begin position="36"/>
        <end position="314"/>
    </location>
</feature>
<feature type="signal peptide" evidence="3">
    <location>
        <begin position="1"/>
        <end position="24"/>
    </location>
</feature>
<sequence length="323" mass="35373">MINRRQFTNASLLLPLLSALDASAGSAWESGGHRKILLDTDIGSDIDDAVALAYLLRQPRCKLLGITTVSGNAQGRAQLAAALCRAAEVEVPIYPGIESPLVVESMQTEAPQTQRLKGAQPRFANDQAIDFLRETIRAHPQQITLLAVGPLTNIATLFARDPEIPGLLAELVVMGGKYSDYPTPWGPTEWNIIVDPHAAKQVFATPVPRIRAIGLDITWQVSMSPAEVARHFQRDPLLEIVLDWSAVWFQERELLHFHDPLAAAVLFNRELCSFVTGNISVDLQSEPTPGVTSFAPNSTSMTEVASSVNAEAFFLEYFSVFNE</sequence>
<dbReference type="SUPFAM" id="SSF53590">
    <property type="entry name" value="Nucleoside hydrolase"/>
    <property type="match status" value="1"/>
</dbReference>
<gene>
    <name evidence="5" type="ORF">R0135_10290</name>
</gene>
<dbReference type="GO" id="GO:0016787">
    <property type="term" value="F:hydrolase activity"/>
    <property type="evidence" value="ECO:0007669"/>
    <property type="project" value="UniProtKB-KW"/>
</dbReference>
<dbReference type="PANTHER" id="PTHR12304:SF4">
    <property type="entry name" value="URIDINE NUCLEOSIDASE"/>
    <property type="match status" value="1"/>
</dbReference>
<reference evidence="5 6" key="1">
    <citation type="submission" date="2023-10" db="EMBL/GenBank/DDBJ databases">
        <title>Two novel species belonging to the OM43/NOR5 clade.</title>
        <authorList>
            <person name="Park M."/>
        </authorList>
    </citation>
    <scope>NUCLEOTIDE SEQUENCE [LARGE SCALE GENOMIC DNA]</scope>
    <source>
        <strain evidence="5 6">IMCC43200</strain>
    </source>
</reference>
<dbReference type="Gene3D" id="3.90.245.10">
    <property type="entry name" value="Ribonucleoside hydrolase-like"/>
    <property type="match status" value="1"/>
</dbReference>
<name>A0ABZ0HZF4_9GAMM</name>
<protein>
    <submittedName>
        <fullName evidence="5">Nucleoside hydrolase</fullName>
    </submittedName>
</protein>
<dbReference type="EMBL" id="CP136864">
    <property type="protein sequence ID" value="WOJ92177.1"/>
    <property type="molecule type" value="Genomic_DNA"/>
</dbReference>